<feature type="transmembrane region" description="Helical" evidence="1">
    <location>
        <begin position="75"/>
        <end position="106"/>
    </location>
</feature>
<feature type="transmembrane region" description="Helical" evidence="1">
    <location>
        <begin position="243"/>
        <end position="259"/>
    </location>
</feature>
<evidence type="ECO:0000313" key="3">
    <source>
        <dbReference type="Proteomes" id="UP000269412"/>
    </source>
</evidence>
<comment type="caution">
    <text evidence="2">The sequence shown here is derived from an EMBL/GenBank/DDBJ whole genome shotgun (WGS) entry which is preliminary data.</text>
</comment>
<gene>
    <name evidence="2" type="ORF">CLV91_0842</name>
</gene>
<keyword evidence="3" id="KW-1185">Reference proteome</keyword>
<feature type="transmembrane region" description="Helical" evidence="1">
    <location>
        <begin position="160"/>
        <end position="182"/>
    </location>
</feature>
<keyword evidence="1" id="KW-0812">Transmembrane</keyword>
<accession>A0A495EDY8</accession>
<feature type="transmembrane region" description="Helical" evidence="1">
    <location>
        <begin position="126"/>
        <end position="153"/>
    </location>
</feature>
<organism evidence="2 3">
    <name type="scientific">Maribacter vaceletii</name>
    <dbReference type="NCBI Taxonomy" id="1206816"/>
    <lineage>
        <taxon>Bacteria</taxon>
        <taxon>Pseudomonadati</taxon>
        <taxon>Bacteroidota</taxon>
        <taxon>Flavobacteriia</taxon>
        <taxon>Flavobacteriales</taxon>
        <taxon>Flavobacteriaceae</taxon>
        <taxon>Maribacter</taxon>
    </lineage>
</organism>
<feature type="transmembrane region" description="Helical" evidence="1">
    <location>
        <begin position="212"/>
        <end position="231"/>
    </location>
</feature>
<evidence type="ECO:0000256" key="1">
    <source>
        <dbReference type="SAM" id="Phobius"/>
    </source>
</evidence>
<reference evidence="2 3" key="1">
    <citation type="submission" date="2018-10" db="EMBL/GenBank/DDBJ databases">
        <title>Genomic Encyclopedia of Archaeal and Bacterial Type Strains, Phase II (KMG-II): from individual species to whole genera.</title>
        <authorList>
            <person name="Goeker M."/>
        </authorList>
    </citation>
    <scope>NUCLEOTIDE SEQUENCE [LARGE SCALE GENOMIC DNA]</scope>
    <source>
        <strain evidence="2 3">DSM 25230</strain>
    </source>
</reference>
<proteinExistence type="predicted"/>
<dbReference type="EMBL" id="RBIQ01000007">
    <property type="protein sequence ID" value="RKR14763.1"/>
    <property type="molecule type" value="Genomic_DNA"/>
</dbReference>
<dbReference type="Proteomes" id="UP000269412">
    <property type="component" value="Unassembled WGS sequence"/>
</dbReference>
<keyword evidence="1" id="KW-1133">Transmembrane helix</keyword>
<dbReference type="OrthoDB" id="1439867at2"/>
<feature type="transmembrane region" description="Helical" evidence="1">
    <location>
        <begin position="42"/>
        <end position="63"/>
    </location>
</feature>
<dbReference type="AlphaFoldDB" id="A0A495EDY8"/>
<name>A0A495EDY8_9FLAO</name>
<evidence type="ECO:0000313" key="2">
    <source>
        <dbReference type="EMBL" id="RKR14763.1"/>
    </source>
</evidence>
<keyword evidence="1" id="KW-0472">Membrane</keyword>
<feature type="transmembrane region" description="Helical" evidence="1">
    <location>
        <begin position="12"/>
        <end position="30"/>
    </location>
</feature>
<protein>
    <submittedName>
        <fullName evidence="2">Uncharacterized protein</fullName>
    </submittedName>
</protein>
<feature type="transmembrane region" description="Helical" evidence="1">
    <location>
        <begin position="292"/>
        <end position="310"/>
    </location>
</feature>
<sequence>MISSIFGKTKPINYIIVVTFLFLLYWLVQFYLPNAALKTEQILIRVAVIVILMSSVFVANFIIQRNKITGANSFAMLIFAALCFVFPETLLDSKAIVSMFFLLLAIRRILSIKSLKSIKLKIFDATLWILIASLFYNWSLLFLILVFAAIYIYEPKNIRNWLVPIVGIVAFTSITYSILILANSSSFFLEQYTFNFHFNKDYFLNWGTNAKYSIYILLNIFISVLAFLKMGASGVGKVTTMRLISYVFLLGLVIVLLTFGNGNPIIFTFFSSAIFFTNYVESIEKPKYKEVALILSIVVPLLVFCSTLFLS</sequence>
<dbReference type="RefSeq" id="WP_121064269.1">
    <property type="nucleotide sequence ID" value="NZ_RBIQ01000007.1"/>
</dbReference>